<keyword evidence="1" id="KW-0175">Coiled coil</keyword>
<protein>
    <submittedName>
        <fullName evidence="2">DUF3399 domain-containing protein</fullName>
    </submittedName>
</protein>
<dbReference type="WBParaSite" id="GPUH_0001991501-mRNA-1">
    <property type="protein sequence ID" value="GPUH_0001991501-mRNA-1"/>
    <property type="gene ID" value="GPUH_0001991501"/>
</dbReference>
<evidence type="ECO:0000313" key="2">
    <source>
        <dbReference type="WBParaSite" id="GPUH_0001991501-mRNA-1"/>
    </source>
</evidence>
<accession>A0A183EFZ9</accession>
<sequence length="121" mass="13744">LSTYITLGLVFVPKIVHLHRIPKRGDESNGTKPLYHPNLSKIEQKRYQQLTNENADLKLQVEHKEKRIADFRQRLGKYVQETAGIALRERVCGSISDEITTQSSSTILKTTALLEARENTG</sequence>
<reference evidence="2" key="1">
    <citation type="submission" date="2016-06" db="UniProtKB">
        <authorList>
            <consortium name="WormBaseParasite"/>
        </authorList>
    </citation>
    <scope>IDENTIFICATION</scope>
</reference>
<proteinExistence type="predicted"/>
<feature type="coiled-coil region" evidence="1">
    <location>
        <begin position="40"/>
        <end position="74"/>
    </location>
</feature>
<organism evidence="2">
    <name type="scientific">Gongylonema pulchrum</name>
    <dbReference type="NCBI Taxonomy" id="637853"/>
    <lineage>
        <taxon>Eukaryota</taxon>
        <taxon>Metazoa</taxon>
        <taxon>Ecdysozoa</taxon>
        <taxon>Nematoda</taxon>
        <taxon>Chromadorea</taxon>
        <taxon>Rhabditida</taxon>
        <taxon>Spirurina</taxon>
        <taxon>Spiruromorpha</taxon>
        <taxon>Spiruroidea</taxon>
        <taxon>Gongylonematidae</taxon>
        <taxon>Gongylonema</taxon>
    </lineage>
</organism>
<dbReference type="AlphaFoldDB" id="A0A183EFZ9"/>
<evidence type="ECO:0000256" key="1">
    <source>
        <dbReference type="SAM" id="Coils"/>
    </source>
</evidence>
<name>A0A183EFZ9_9BILA</name>